<protein>
    <submittedName>
        <fullName evidence="1">Uncharacterized protein</fullName>
    </submittedName>
</protein>
<organism evidence="1 2">
    <name type="scientific">Gigaspora rosea</name>
    <dbReference type="NCBI Taxonomy" id="44941"/>
    <lineage>
        <taxon>Eukaryota</taxon>
        <taxon>Fungi</taxon>
        <taxon>Fungi incertae sedis</taxon>
        <taxon>Mucoromycota</taxon>
        <taxon>Glomeromycotina</taxon>
        <taxon>Glomeromycetes</taxon>
        <taxon>Diversisporales</taxon>
        <taxon>Gigasporaceae</taxon>
        <taxon>Gigaspora</taxon>
    </lineage>
</organism>
<reference evidence="1 2" key="1">
    <citation type="submission" date="2018-06" db="EMBL/GenBank/DDBJ databases">
        <title>Comparative genomics reveals the genomic features of Rhizophagus irregularis, R. cerebriforme, R. diaphanum and Gigaspora rosea, and their symbiotic lifestyle signature.</title>
        <authorList>
            <person name="Morin E."/>
            <person name="San Clemente H."/>
            <person name="Chen E.C.H."/>
            <person name="De La Providencia I."/>
            <person name="Hainaut M."/>
            <person name="Kuo A."/>
            <person name="Kohler A."/>
            <person name="Murat C."/>
            <person name="Tang N."/>
            <person name="Roy S."/>
            <person name="Loubradou J."/>
            <person name="Henrissat B."/>
            <person name="Grigoriev I.V."/>
            <person name="Corradi N."/>
            <person name="Roux C."/>
            <person name="Martin F.M."/>
        </authorList>
    </citation>
    <scope>NUCLEOTIDE SEQUENCE [LARGE SCALE GENOMIC DNA]</scope>
    <source>
        <strain evidence="1 2">DAOM 194757</strain>
    </source>
</reference>
<dbReference type="AlphaFoldDB" id="A0A397W9Y3"/>
<dbReference type="OrthoDB" id="2445879at2759"/>
<proteinExistence type="predicted"/>
<dbReference type="Proteomes" id="UP000266673">
    <property type="component" value="Unassembled WGS sequence"/>
</dbReference>
<sequence length="192" mass="21621">MAKHDKDLPTEINNDDMKAVGMLLGDFTTGSWNKNIKIANNSTLNIPFRLHMSVITKIYDYDFVLSIVNKPSNPLQHGFLCSVGKKFGDIQDTPLATINLVYQEVIGSRTKTKHSGLAVLGFYNEEIVLEMINDIPFFLLYVEVDKCSILITKIRYSSQQDLSYAGPGYTSSLITCHGSETYHILQQILEDH</sequence>
<dbReference type="EMBL" id="QKWP01000041">
    <property type="protein sequence ID" value="RIB29303.1"/>
    <property type="molecule type" value="Genomic_DNA"/>
</dbReference>
<evidence type="ECO:0000313" key="2">
    <source>
        <dbReference type="Proteomes" id="UP000266673"/>
    </source>
</evidence>
<comment type="caution">
    <text evidence="1">The sequence shown here is derived from an EMBL/GenBank/DDBJ whole genome shotgun (WGS) entry which is preliminary data.</text>
</comment>
<evidence type="ECO:0000313" key="1">
    <source>
        <dbReference type="EMBL" id="RIB29303.1"/>
    </source>
</evidence>
<gene>
    <name evidence="1" type="ORF">C2G38_2155703</name>
</gene>
<name>A0A397W9Y3_9GLOM</name>
<keyword evidence="2" id="KW-1185">Reference proteome</keyword>
<accession>A0A397W9Y3</accession>